<name>A0A4R6J326_9BACT</name>
<comment type="caution">
    <text evidence="1">The sequence shown here is derived from an EMBL/GenBank/DDBJ whole genome shotgun (WGS) entry which is preliminary data.</text>
</comment>
<sequence>MTTKSIIESNGSLVSTKHVHDLVSTYKLERWKPNSQKLDKPDSLSTWFGMEQLEHFISLIKQHGADGVKMFFGVYPADYPLSELAGRQTIVMVATRKSENHPGARNKALFINKNGKKELLAFNKGENCPPYCGGMPPDFDIDLSMELDPIGFTMTDENGGIEII</sequence>
<gene>
    <name evidence="1" type="ORF">BC659_0640</name>
</gene>
<keyword evidence="2" id="KW-1185">Reference proteome</keyword>
<reference evidence="1 2" key="1">
    <citation type="submission" date="2019-03" db="EMBL/GenBank/DDBJ databases">
        <title>Genomic Encyclopedia of Archaeal and Bacterial Type Strains, Phase II (KMG-II): from individual species to whole genera.</title>
        <authorList>
            <person name="Goeker M."/>
        </authorList>
    </citation>
    <scope>NUCLEOTIDE SEQUENCE [LARGE SCALE GENOMIC DNA]</scope>
    <source>
        <strain evidence="1 2">DSM 28323</strain>
    </source>
</reference>
<dbReference type="EMBL" id="SNWP01000010">
    <property type="protein sequence ID" value="TDO28565.1"/>
    <property type="molecule type" value="Genomic_DNA"/>
</dbReference>
<dbReference type="OrthoDB" id="662966at2"/>
<evidence type="ECO:0000313" key="2">
    <source>
        <dbReference type="Proteomes" id="UP000295741"/>
    </source>
</evidence>
<dbReference type="RefSeq" id="WP_133473180.1">
    <property type="nucleotide sequence ID" value="NZ_SNWP01000010.1"/>
</dbReference>
<proteinExistence type="predicted"/>
<protein>
    <submittedName>
        <fullName evidence="1">Uncharacterized protein</fullName>
    </submittedName>
</protein>
<accession>A0A4R6J326</accession>
<organism evidence="1 2">
    <name type="scientific">Sediminibacterium goheungense</name>
    <dbReference type="NCBI Taxonomy" id="1086393"/>
    <lineage>
        <taxon>Bacteria</taxon>
        <taxon>Pseudomonadati</taxon>
        <taxon>Bacteroidota</taxon>
        <taxon>Chitinophagia</taxon>
        <taxon>Chitinophagales</taxon>
        <taxon>Chitinophagaceae</taxon>
        <taxon>Sediminibacterium</taxon>
    </lineage>
</organism>
<evidence type="ECO:0000313" key="1">
    <source>
        <dbReference type="EMBL" id="TDO28565.1"/>
    </source>
</evidence>
<dbReference type="AlphaFoldDB" id="A0A4R6J326"/>
<dbReference type="Proteomes" id="UP000295741">
    <property type="component" value="Unassembled WGS sequence"/>
</dbReference>